<reference evidence="1 2" key="1">
    <citation type="journal article" date="2018" name="Sci. Rep.">
        <title>Genomic signatures of local adaptation to the degree of environmental predictability in rotifers.</title>
        <authorList>
            <person name="Franch-Gras L."/>
            <person name="Hahn C."/>
            <person name="Garcia-Roger E.M."/>
            <person name="Carmona M.J."/>
            <person name="Serra M."/>
            <person name="Gomez A."/>
        </authorList>
    </citation>
    <scope>NUCLEOTIDE SEQUENCE [LARGE SCALE GENOMIC DNA]</scope>
    <source>
        <strain evidence="1">HYR1</strain>
    </source>
</reference>
<evidence type="ECO:0000313" key="2">
    <source>
        <dbReference type="Proteomes" id="UP000276133"/>
    </source>
</evidence>
<keyword evidence="2" id="KW-1185">Reference proteome</keyword>
<protein>
    <submittedName>
        <fullName evidence="1">Uncharacterized protein</fullName>
    </submittedName>
</protein>
<evidence type="ECO:0000313" key="1">
    <source>
        <dbReference type="EMBL" id="RNA00533.1"/>
    </source>
</evidence>
<name>A0A3M7PN56_BRAPC</name>
<sequence>MTSINKPKFDIVPRVAVKSLLIAVIVYKYSDSNDKVGHINLESKNLRSAIPISMTLKIKMSDTSVYDLGHYSQKSVSDSKFLVTTKLPRIF</sequence>
<proteinExistence type="predicted"/>
<dbReference type="Proteomes" id="UP000276133">
    <property type="component" value="Unassembled WGS sequence"/>
</dbReference>
<dbReference type="EMBL" id="REGN01009711">
    <property type="protein sequence ID" value="RNA00533.1"/>
    <property type="molecule type" value="Genomic_DNA"/>
</dbReference>
<dbReference type="AlphaFoldDB" id="A0A3M7PN56"/>
<organism evidence="1 2">
    <name type="scientific">Brachionus plicatilis</name>
    <name type="common">Marine rotifer</name>
    <name type="synonym">Brachionus muelleri</name>
    <dbReference type="NCBI Taxonomy" id="10195"/>
    <lineage>
        <taxon>Eukaryota</taxon>
        <taxon>Metazoa</taxon>
        <taxon>Spiralia</taxon>
        <taxon>Gnathifera</taxon>
        <taxon>Rotifera</taxon>
        <taxon>Eurotatoria</taxon>
        <taxon>Monogononta</taxon>
        <taxon>Pseudotrocha</taxon>
        <taxon>Ploima</taxon>
        <taxon>Brachionidae</taxon>
        <taxon>Brachionus</taxon>
    </lineage>
</organism>
<comment type="caution">
    <text evidence="1">The sequence shown here is derived from an EMBL/GenBank/DDBJ whole genome shotgun (WGS) entry which is preliminary data.</text>
</comment>
<accession>A0A3M7PN56</accession>
<gene>
    <name evidence="1" type="ORF">BpHYR1_054078</name>
</gene>